<name>A0ABM5P1M3_9MOLU</name>
<dbReference type="Proteomes" id="UP000018745">
    <property type="component" value="Chromosome"/>
</dbReference>
<protein>
    <submittedName>
        <fullName evidence="1">Uncharacterized protein</fullName>
    </submittedName>
</protein>
<dbReference type="EMBL" id="CP006935">
    <property type="protein sequence ID" value="AHC40353.1"/>
    <property type="molecule type" value="Genomic_DNA"/>
</dbReference>
<accession>A0ABM5P1M3</accession>
<gene>
    <name evidence="1" type="ORF">OVS_02770</name>
</gene>
<evidence type="ECO:0000313" key="1">
    <source>
        <dbReference type="EMBL" id="AHC40353.1"/>
    </source>
</evidence>
<organism evidence="1 2">
    <name type="scientific">Mycoplasma ovis str. Michigan</name>
    <dbReference type="NCBI Taxonomy" id="1415773"/>
    <lineage>
        <taxon>Bacteria</taxon>
        <taxon>Bacillati</taxon>
        <taxon>Mycoplasmatota</taxon>
        <taxon>Mollicutes</taxon>
        <taxon>Mycoplasmataceae</taxon>
        <taxon>Mycoplasma</taxon>
    </lineage>
</organism>
<evidence type="ECO:0000313" key="2">
    <source>
        <dbReference type="Proteomes" id="UP000018745"/>
    </source>
</evidence>
<sequence>MKFSGGALTKGKIAGGCVVLLGGTTFTGLVCTEIYKNGVSSALAKLGGWVVEIFNWNGTSSSQSSSQPIDPIPAITEAWSVVSGASTTVLGAAAKGYQWIEKKDNAQFLATFFKNFGEFSFVKSVVFNLHLTIRAWLGVLFDSNVLSKVPDALKIFAALAVALSQDDHQKNGEQKMINWLYLRFFINPRKMITILKRGAKRAKQEDEIKLECNGAGKGGKKGKELLGSCFICKDKKKLKQEVADFLKEGKMPETKKKE</sequence>
<reference evidence="1 2" key="1">
    <citation type="journal article" date="2014" name="Genome Announc.">
        <title>Complete Genome Sequence of Mycoplasma ovis Strain Michigan, a Hemoplasma of Sheep with Two Distinct 16S rRNA Genes.</title>
        <authorList>
            <person name="Deshuillers P.L."/>
            <person name="Santos A.P."/>
            <person name="do Nascimento N.C."/>
            <person name="Hampel J.A."/>
            <person name="Bergin I.L."/>
            <person name="Dyson M.C."/>
            <person name="Messick J.B."/>
        </authorList>
    </citation>
    <scope>NUCLEOTIDE SEQUENCE [LARGE SCALE GENOMIC DNA]</scope>
    <source>
        <strain evidence="1 2">Michigan</strain>
    </source>
</reference>
<dbReference type="RefSeq" id="WP_024071325.1">
    <property type="nucleotide sequence ID" value="NC_023062.1"/>
</dbReference>
<proteinExistence type="predicted"/>
<keyword evidence="2" id="KW-1185">Reference proteome</keyword>